<dbReference type="Proteomes" id="UP000198694">
    <property type="component" value="Unassembled WGS sequence"/>
</dbReference>
<evidence type="ECO:0000313" key="1">
    <source>
        <dbReference type="EMBL" id="SDK16420.1"/>
    </source>
</evidence>
<organism evidence="1 2">
    <name type="scientific">Sediminibacillus albus</name>
    <dbReference type="NCBI Taxonomy" id="407036"/>
    <lineage>
        <taxon>Bacteria</taxon>
        <taxon>Bacillati</taxon>
        <taxon>Bacillota</taxon>
        <taxon>Bacilli</taxon>
        <taxon>Bacillales</taxon>
        <taxon>Bacillaceae</taxon>
        <taxon>Sediminibacillus</taxon>
    </lineage>
</organism>
<dbReference type="AlphaFoldDB" id="A0A1G8ZQG8"/>
<proteinExistence type="predicted"/>
<evidence type="ECO:0000313" key="2">
    <source>
        <dbReference type="Proteomes" id="UP000198694"/>
    </source>
</evidence>
<reference evidence="1 2" key="1">
    <citation type="submission" date="2016-10" db="EMBL/GenBank/DDBJ databases">
        <authorList>
            <person name="de Groot N.N."/>
        </authorList>
    </citation>
    <scope>NUCLEOTIDE SEQUENCE [LARGE SCALE GENOMIC DNA]</scope>
    <source>
        <strain evidence="1 2">CGMCC 1.6502</strain>
    </source>
</reference>
<keyword evidence="2" id="KW-1185">Reference proteome</keyword>
<dbReference type="EMBL" id="FNFL01000003">
    <property type="protein sequence ID" value="SDK16420.1"/>
    <property type="molecule type" value="Genomic_DNA"/>
</dbReference>
<name>A0A1G8ZQG8_9BACI</name>
<protein>
    <submittedName>
        <fullName evidence="1">Uncharacterized protein</fullName>
    </submittedName>
</protein>
<sequence>MDFEEIHASRQVPRAKLEKMLILFKYLRGFLRNVV</sequence>
<accession>A0A1G8ZQG8</accession>
<gene>
    <name evidence="1" type="ORF">SAMN05216243_2116</name>
</gene>